<organism evidence="1">
    <name type="scientific">Agrobacterium albertimagni</name>
    <dbReference type="NCBI Taxonomy" id="147266"/>
    <lineage>
        <taxon>Bacteria</taxon>
        <taxon>Pseudomonadati</taxon>
        <taxon>Pseudomonadota</taxon>
        <taxon>Alphaproteobacteria</taxon>
        <taxon>Hyphomicrobiales</taxon>
        <taxon>Rhizobiaceae</taxon>
        <taxon>Rhizobium/Agrobacterium group</taxon>
        <taxon>Agrobacterium</taxon>
    </lineage>
</organism>
<reference evidence="1" key="1">
    <citation type="journal article" date="2020" name="mSystems">
        <title>Genome- and Community-Level Interaction Insights into Carbon Utilization and Element Cycling Functions of Hydrothermarchaeota in Hydrothermal Sediment.</title>
        <authorList>
            <person name="Zhou Z."/>
            <person name="Liu Y."/>
            <person name="Xu W."/>
            <person name="Pan J."/>
            <person name="Luo Z.H."/>
            <person name="Li M."/>
        </authorList>
    </citation>
    <scope>NUCLEOTIDE SEQUENCE [LARGE SCALE GENOMIC DNA]</scope>
    <source>
        <strain evidence="1">SpSt-243</strain>
    </source>
</reference>
<accession>A0A7C1SZQ9</accession>
<gene>
    <name evidence="1" type="ORF">ENP70_20050</name>
</gene>
<protein>
    <recommendedName>
        <fullName evidence="2">Ribbon-helix-helix protein, CopG family</fullName>
    </recommendedName>
</protein>
<dbReference type="AlphaFoldDB" id="A0A7C1SZQ9"/>
<dbReference type="EMBL" id="DSKI01001032">
    <property type="protein sequence ID" value="HEB45920.1"/>
    <property type="molecule type" value="Genomic_DNA"/>
</dbReference>
<sequence length="90" mass="10126">MTKLEIMLPDVVTVAIETLSRQTGQSREDIVARAVEAYLDGRNRWQADMDHALGDVDRDLGHDGDEVLTWMESWGDEAVMPPPPSFVERS</sequence>
<proteinExistence type="predicted"/>
<evidence type="ECO:0008006" key="2">
    <source>
        <dbReference type="Google" id="ProtNLM"/>
    </source>
</evidence>
<name>A0A7C1SZQ9_9HYPH</name>
<evidence type="ECO:0000313" key="1">
    <source>
        <dbReference type="EMBL" id="HEB45920.1"/>
    </source>
</evidence>
<comment type="caution">
    <text evidence="1">The sequence shown here is derived from an EMBL/GenBank/DDBJ whole genome shotgun (WGS) entry which is preliminary data.</text>
</comment>